<proteinExistence type="predicted"/>
<keyword evidence="2" id="KW-1185">Reference proteome</keyword>
<dbReference type="InterPro" id="IPR052928">
    <property type="entry name" value="Desiccation-related_membrane"/>
</dbReference>
<evidence type="ECO:0008006" key="3">
    <source>
        <dbReference type="Google" id="ProtNLM"/>
    </source>
</evidence>
<dbReference type="RefSeq" id="WP_071456369.1">
    <property type="nucleotide sequence ID" value="NZ_CP017267.1"/>
</dbReference>
<evidence type="ECO:0000313" key="2">
    <source>
        <dbReference type="Proteomes" id="UP000191200"/>
    </source>
</evidence>
<dbReference type="InterPro" id="IPR024623">
    <property type="entry name" value="YtxH"/>
</dbReference>
<dbReference type="AlphaFoldDB" id="A0A1J0A4E9"/>
<dbReference type="Pfam" id="PF12732">
    <property type="entry name" value="YtxH"/>
    <property type="match status" value="1"/>
</dbReference>
<dbReference type="EMBL" id="CP017267">
    <property type="protein sequence ID" value="APB30793.1"/>
    <property type="molecule type" value="Genomic_DNA"/>
</dbReference>
<gene>
    <name evidence="1" type="ORF">BHY08_02495</name>
</gene>
<dbReference type="STRING" id="519472.BHY08_02495"/>
<dbReference type="PANTHER" id="PTHR35792:SF1">
    <property type="entry name" value="SLL0268 PROTEIN"/>
    <property type="match status" value="1"/>
</dbReference>
<name>A0A1J0A4E9_9ENTE</name>
<organism evidence="1 2">
    <name type="scientific">Vagococcus teuberi</name>
    <dbReference type="NCBI Taxonomy" id="519472"/>
    <lineage>
        <taxon>Bacteria</taxon>
        <taxon>Bacillati</taxon>
        <taxon>Bacillota</taxon>
        <taxon>Bacilli</taxon>
        <taxon>Lactobacillales</taxon>
        <taxon>Enterococcaceae</taxon>
        <taxon>Vagococcus</taxon>
    </lineage>
</organism>
<dbReference type="Proteomes" id="UP000191200">
    <property type="component" value="Chromosome"/>
</dbReference>
<accession>A0A1J0A4E9</accession>
<evidence type="ECO:0000313" key="1">
    <source>
        <dbReference type="EMBL" id="APB30793.1"/>
    </source>
</evidence>
<sequence>MGKKGNKKQFSGKKFIKGFLVGGALCGGAALLLAPRSGKETQRLMTNKIEENINFLLSLSNQIDTTKVQANQLTALSQELLPTFEKETKKSIKKFEFKAKPRLEKMKEQLAKIEKDINDFKEALEQ</sequence>
<protein>
    <recommendedName>
        <fullName evidence="3">YtxH domain-containing protein</fullName>
    </recommendedName>
</protein>
<reference evidence="1 2" key="1">
    <citation type="submission" date="2016-09" db="EMBL/GenBank/DDBJ databases">
        <title>Vagococcus teuberi sp. nov., isolated from the Malian artisanal sour milk fene.</title>
        <authorList>
            <person name="Wullschleger S."/>
            <person name="Seifert C."/>
            <person name="Baumgartner S."/>
            <person name="Lacroix C."/>
            <person name="Bonfoh B."/>
            <person name="Stevens M.J."/>
            <person name="Meile L."/>
        </authorList>
    </citation>
    <scope>NUCLEOTIDE SEQUENCE [LARGE SCALE GENOMIC DNA]</scope>
    <source>
        <strain evidence="1 2">DSM 21459</strain>
    </source>
</reference>
<dbReference type="PANTHER" id="PTHR35792">
    <property type="entry name" value="GENERAL STRESS PROTEIN"/>
    <property type="match status" value="1"/>
</dbReference>
<dbReference type="KEGG" id="vte:BHY08_02495"/>